<reference evidence="1 2" key="1">
    <citation type="journal article" date="2023" name="Insect Mol. Biol.">
        <title>Genome sequencing provides insights into the evolution of gene families encoding plant cell wall-degrading enzymes in longhorned beetles.</title>
        <authorList>
            <person name="Shin N.R."/>
            <person name="Okamura Y."/>
            <person name="Kirsch R."/>
            <person name="Pauchet Y."/>
        </authorList>
    </citation>
    <scope>NUCLEOTIDE SEQUENCE [LARGE SCALE GENOMIC DNA]</scope>
    <source>
        <strain evidence="1">EAD_L_NR</strain>
    </source>
</reference>
<protein>
    <submittedName>
        <fullName evidence="1">Uncharacterized protein</fullName>
    </submittedName>
</protein>
<accession>A0AAV8W9P9</accession>
<name>A0AAV8W9P9_9CUCU</name>
<evidence type="ECO:0000313" key="1">
    <source>
        <dbReference type="EMBL" id="KAJ8922912.1"/>
    </source>
</evidence>
<gene>
    <name evidence="1" type="ORF">NQ315_001454</name>
</gene>
<evidence type="ECO:0000313" key="2">
    <source>
        <dbReference type="Proteomes" id="UP001159042"/>
    </source>
</evidence>
<dbReference type="AlphaFoldDB" id="A0AAV8W9P9"/>
<sequence length="64" mass="7560">MSLSEPGFPHFMEYFANTSENKQSFVCYNCPEKKFMLQKQQAPSRTCLAYGSSWNLVYLYNQKF</sequence>
<proteinExistence type="predicted"/>
<dbReference type="Proteomes" id="UP001159042">
    <property type="component" value="Unassembled WGS sequence"/>
</dbReference>
<dbReference type="EMBL" id="JANEYG010000005">
    <property type="protein sequence ID" value="KAJ8922912.1"/>
    <property type="molecule type" value="Genomic_DNA"/>
</dbReference>
<keyword evidence="2" id="KW-1185">Reference proteome</keyword>
<organism evidence="1 2">
    <name type="scientific">Exocentrus adspersus</name>
    <dbReference type="NCBI Taxonomy" id="1586481"/>
    <lineage>
        <taxon>Eukaryota</taxon>
        <taxon>Metazoa</taxon>
        <taxon>Ecdysozoa</taxon>
        <taxon>Arthropoda</taxon>
        <taxon>Hexapoda</taxon>
        <taxon>Insecta</taxon>
        <taxon>Pterygota</taxon>
        <taxon>Neoptera</taxon>
        <taxon>Endopterygota</taxon>
        <taxon>Coleoptera</taxon>
        <taxon>Polyphaga</taxon>
        <taxon>Cucujiformia</taxon>
        <taxon>Chrysomeloidea</taxon>
        <taxon>Cerambycidae</taxon>
        <taxon>Lamiinae</taxon>
        <taxon>Acanthocinini</taxon>
        <taxon>Exocentrus</taxon>
    </lineage>
</organism>
<comment type="caution">
    <text evidence="1">The sequence shown here is derived from an EMBL/GenBank/DDBJ whole genome shotgun (WGS) entry which is preliminary data.</text>
</comment>